<dbReference type="AlphaFoldDB" id="A0A1A8YIN0"/>
<evidence type="ECO:0000313" key="3">
    <source>
        <dbReference type="EMBL" id="SBT57197.1"/>
    </source>
</evidence>
<dbReference type="InterPro" id="IPR008780">
    <property type="entry name" value="Plasmodium_Vir"/>
</dbReference>
<keyword evidence="5" id="KW-1185">Reference proteome</keyword>
<feature type="transmembrane region" description="Helical" evidence="1">
    <location>
        <begin position="281"/>
        <end position="299"/>
    </location>
</feature>
<keyword evidence="1" id="KW-1133">Transmembrane helix</keyword>
<evidence type="ECO:0000313" key="4">
    <source>
        <dbReference type="Proteomes" id="UP000078550"/>
    </source>
</evidence>
<dbReference type="Pfam" id="PF05795">
    <property type="entry name" value="Plasmodium_Vir"/>
    <property type="match status" value="2"/>
</dbReference>
<dbReference type="Proteomes" id="UP000078555">
    <property type="component" value="Unassembled WGS sequence"/>
</dbReference>
<proteinExistence type="predicted"/>
<gene>
    <name evidence="3" type="ORF">POVWA1_080660</name>
    <name evidence="2" type="ORF">POVWA2_002650</name>
</gene>
<keyword evidence="1" id="KW-0812">Transmembrane</keyword>
<dbReference type="EMBL" id="FLRD01001406">
    <property type="protein sequence ID" value="SBT57197.1"/>
    <property type="molecule type" value="Genomic_DNA"/>
</dbReference>
<evidence type="ECO:0000256" key="1">
    <source>
        <dbReference type="SAM" id="Phobius"/>
    </source>
</evidence>
<name>A0A1A8YIN0_PLAOA</name>
<reference evidence="2" key="2">
    <citation type="submission" date="2016-05" db="EMBL/GenBank/DDBJ databases">
        <authorList>
            <person name="Lavstsen T."/>
            <person name="Jespersen J.S."/>
        </authorList>
    </citation>
    <scope>NUCLEOTIDE SEQUENCE [LARGE SCALE GENOMIC DNA]</scope>
</reference>
<evidence type="ECO:0000313" key="2">
    <source>
        <dbReference type="EMBL" id="SBT31161.1"/>
    </source>
</evidence>
<evidence type="ECO:0000313" key="5">
    <source>
        <dbReference type="Proteomes" id="UP000078555"/>
    </source>
</evidence>
<keyword evidence="1" id="KW-0472">Membrane</keyword>
<accession>A0A1A8YIN0</accession>
<sequence length="354" mass="41202">MGYEEDDFDVDSDSESHEYTEYYKNILDKLPLNKFYQIINNESTIDIQPVACKGYAHYQTGKEVSLYKLCMKLQHKLFKFSGVKDQCNDIADKKFCDYINYWLRDEMYKIDADSSGVTFLGTIFNMFKSKLPDPNCSYNKYDLQKNDFLIKKQLHDYTENLKSIKNILTKKSIFNLEDTAYVQYLHESINFYNKIIESSTCRENNCGYYTELQLFKNEVNDSNFLSLIKRNNYKIPCLKVSPDVYEEPCLFPKFISRSSTVSYYTSHGSDNESSNGTPSTIISAVGTIAGIFPILFVLYRFTPLGLWVRPLIQRKKGNIENAEEETYNFVHAETESSIPHRRTYNIAYNASLNT</sequence>
<protein>
    <submittedName>
        <fullName evidence="2">PIR Superfamily Protein</fullName>
    </submittedName>
</protein>
<dbReference type="EMBL" id="FLRE01000012">
    <property type="protein sequence ID" value="SBT31161.1"/>
    <property type="molecule type" value="Genomic_DNA"/>
</dbReference>
<reference evidence="4 5" key="1">
    <citation type="submission" date="2016-05" db="EMBL/GenBank/DDBJ databases">
        <authorList>
            <person name="Naeem Raeece"/>
        </authorList>
    </citation>
    <scope>NUCLEOTIDE SEQUENCE [LARGE SCALE GENOMIC DNA]</scope>
</reference>
<dbReference type="Proteomes" id="UP000078550">
    <property type="component" value="Unassembled WGS sequence"/>
</dbReference>
<organism evidence="2 4">
    <name type="scientific">Plasmodium ovale wallikeri</name>
    <dbReference type="NCBI Taxonomy" id="864142"/>
    <lineage>
        <taxon>Eukaryota</taxon>
        <taxon>Sar</taxon>
        <taxon>Alveolata</taxon>
        <taxon>Apicomplexa</taxon>
        <taxon>Aconoidasida</taxon>
        <taxon>Haemosporida</taxon>
        <taxon>Plasmodiidae</taxon>
        <taxon>Plasmodium</taxon>
        <taxon>Plasmodium (Plasmodium)</taxon>
    </lineage>
</organism>